<reference evidence="1" key="1">
    <citation type="submission" date="2021-08" db="EMBL/GenBank/DDBJ databases">
        <title>Chromosome-Level Trichoderma cornu-damae using Hi-C Data.</title>
        <authorList>
            <person name="Kim C.S."/>
        </authorList>
    </citation>
    <scope>NUCLEOTIDE SEQUENCE</scope>
    <source>
        <strain evidence="1">KA19-0412C</strain>
    </source>
</reference>
<sequence>MAEHPSARLPSARLPSSTASISAAIFVPIPASTNLLSPPGFSPNSPEYHRAALDVVARHEARVRDNLEALFQREMLRISIDAPAANSDFDYFAATAAVRARGEAALRRDCEAMLANMREPDGPSVQHNVNVIPTPKMDSVPVTYAPIMSPRELAARDVMKVIAAATQELSGFDNHVKCMRDAIKKQIQQSALQIGSQSDPMDID</sequence>
<name>A0A9P8QS16_9HYPO</name>
<dbReference type="AlphaFoldDB" id="A0A9P8QS16"/>
<evidence type="ECO:0000313" key="1">
    <source>
        <dbReference type="EMBL" id="KAH6610244.1"/>
    </source>
</evidence>
<accession>A0A9P8QS16</accession>
<dbReference type="OrthoDB" id="4900256at2759"/>
<comment type="caution">
    <text evidence="1">The sequence shown here is derived from an EMBL/GenBank/DDBJ whole genome shotgun (WGS) entry which is preliminary data.</text>
</comment>
<dbReference type="Proteomes" id="UP000827724">
    <property type="component" value="Unassembled WGS sequence"/>
</dbReference>
<organism evidence="1 2">
    <name type="scientific">Trichoderma cornu-damae</name>
    <dbReference type="NCBI Taxonomy" id="654480"/>
    <lineage>
        <taxon>Eukaryota</taxon>
        <taxon>Fungi</taxon>
        <taxon>Dikarya</taxon>
        <taxon>Ascomycota</taxon>
        <taxon>Pezizomycotina</taxon>
        <taxon>Sordariomycetes</taxon>
        <taxon>Hypocreomycetidae</taxon>
        <taxon>Hypocreales</taxon>
        <taxon>Hypocreaceae</taxon>
        <taxon>Trichoderma</taxon>
    </lineage>
</organism>
<proteinExistence type="predicted"/>
<protein>
    <submittedName>
        <fullName evidence="1">Uncharacterized protein</fullName>
    </submittedName>
</protein>
<dbReference type="EMBL" id="JAIWOZ010000001">
    <property type="protein sequence ID" value="KAH6610244.1"/>
    <property type="molecule type" value="Genomic_DNA"/>
</dbReference>
<gene>
    <name evidence="1" type="ORF">Trco_000264</name>
</gene>
<keyword evidence="2" id="KW-1185">Reference proteome</keyword>
<evidence type="ECO:0000313" key="2">
    <source>
        <dbReference type="Proteomes" id="UP000827724"/>
    </source>
</evidence>